<accession>A0AAD4PB46</accession>
<keyword evidence="3" id="KW-1185">Reference proteome</keyword>
<name>A0AAD4PB46_PERFH</name>
<dbReference type="Pfam" id="PF13259">
    <property type="entry name" value="clamp_Gag1-like"/>
    <property type="match status" value="2"/>
</dbReference>
<feature type="domain" description="Gag1-like clamp" evidence="1">
    <location>
        <begin position="17"/>
        <end position="63"/>
    </location>
</feature>
<dbReference type="PANTHER" id="PTHR33373">
    <property type="entry name" value="OS07G0479600 PROTEIN"/>
    <property type="match status" value="1"/>
</dbReference>
<feature type="domain" description="Gag1-like clamp" evidence="1">
    <location>
        <begin position="93"/>
        <end position="125"/>
    </location>
</feature>
<comment type="caution">
    <text evidence="2">The sequence shown here is derived from an EMBL/GenBank/DDBJ whole genome shotgun (WGS) entry which is preliminary data.</text>
</comment>
<dbReference type="Proteomes" id="UP001190926">
    <property type="component" value="Unassembled WGS sequence"/>
</dbReference>
<evidence type="ECO:0000259" key="1">
    <source>
        <dbReference type="Pfam" id="PF13259"/>
    </source>
</evidence>
<gene>
    <name evidence="2" type="ORF">C2S53_001755</name>
</gene>
<protein>
    <recommendedName>
        <fullName evidence="1">Gag1-like clamp domain-containing protein</fullName>
    </recommendedName>
</protein>
<dbReference type="AlphaFoldDB" id="A0AAD4PB46"/>
<dbReference type="PANTHER" id="PTHR33373:SF1">
    <property type="entry name" value="DUF4050 DOMAIN-CONTAINING PROTEIN"/>
    <property type="match status" value="1"/>
</dbReference>
<dbReference type="InterPro" id="IPR025124">
    <property type="entry name" value="Gag1-like_clamp"/>
</dbReference>
<proteinExistence type="predicted"/>
<organism evidence="2 3">
    <name type="scientific">Perilla frutescens var. hirtella</name>
    <name type="common">Perilla citriodora</name>
    <name type="synonym">Perilla setoyensis</name>
    <dbReference type="NCBI Taxonomy" id="608512"/>
    <lineage>
        <taxon>Eukaryota</taxon>
        <taxon>Viridiplantae</taxon>
        <taxon>Streptophyta</taxon>
        <taxon>Embryophyta</taxon>
        <taxon>Tracheophyta</taxon>
        <taxon>Spermatophyta</taxon>
        <taxon>Magnoliopsida</taxon>
        <taxon>eudicotyledons</taxon>
        <taxon>Gunneridae</taxon>
        <taxon>Pentapetalae</taxon>
        <taxon>asterids</taxon>
        <taxon>lamiids</taxon>
        <taxon>Lamiales</taxon>
        <taxon>Lamiaceae</taxon>
        <taxon>Nepetoideae</taxon>
        <taxon>Elsholtzieae</taxon>
        <taxon>Perilla</taxon>
    </lineage>
</organism>
<evidence type="ECO:0000313" key="3">
    <source>
        <dbReference type="Proteomes" id="UP001190926"/>
    </source>
</evidence>
<dbReference type="EMBL" id="SDAM02000071">
    <property type="protein sequence ID" value="KAH6832347.1"/>
    <property type="molecule type" value="Genomic_DNA"/>
</dbReference>
<evidence type="ECO:0000313" key="2">
    <source>
        <dbReference type="EMBL" id="KAH6832347.1"/>
    </source>
</evidence>
<sequence>MGSSTMCLGRGSFSRNTQTRKQAVQGAGCSKETTEFVNHGLLLWNQSRQQWVGEKKATSRTRFLRMLNSSTPHLCMARNLWLCCMDPSKGTLKLLKSSEPFPKPIPLGEMVDFLVDVWEEEGMYDMV</sequence>
<reference evidence="2 3" key="1">
    <citation type="journal article" date="2021" name="Nat. Commun.">
        <title>Incipient diploidization of the medicinal plant Perilla within 10,000 years.</title>
        <authorList>
            <person name="Zhang Y."/>
            <person name="Shen Q."/>
            <person name="Leng L."/>
            <person name="Zhang D."/>
            <person name="Chen S."/>
            <person name="Shi Y."/>
            <person name="Ning Z."/>
            <person name="Chen S."/>
        </authorList>
    </citation>
    <scope>NUCLEOTIDE SEQUENCE [LARGE SCALE GENOMIC DNA]</scope>
    <source>
        <strain evidence="3">cv. PC099</strain>
    </source>
</reference>